<evidence type="ECO:0000259" key="1">
    <source>
        <dbReference type="Pfam" id="PF13936"/>
    </source>
</evidence>
<evidence type="ECO:0000313" key="2">
    <source>
        <dbReference type="EMBL" id="AHI21379.1"/>
    </source>
</evidence>
<dbReference type="EMBL" id="CP004351">
    <property type="protein sequence ID" value="AHI21379.1"/>
    <property type="molecule type" value="Genomic_DNA"/>
</dbReference>
<organism evidence="2 3">
    <name type="scientific">Corynebacterium casei LMG S-19264</name>
    <dbReference type="NCBI Taxonomy" id="1285583"/>
    <lineage>
        <taxon>Bacteria</taxon>
        <taxon>Bacillati</taxon>
        <taxon>Actinomycetota</taxon>
        <taxon>Actinomycetes</taxon>
        <taxon>Mycobacteriales</taxon>
        <taxon>Corynebacteriaceae</taxon>
        <taxon>Corynebacterium</taxon>
    </lineage>
</organism>
<name>A0ABM5PTI2_9CORY</name>
<sequence length="88" mass="10036">MAKVYARYPRNGKTARELAERAGMSVRTAQRWTSEPREVFIKRANEKRARVQELRAKGLSMRAIAAEIGCSVGTVHRYVKEVEEKKTA</sequence>
<feature type="domain" description="Transposase IS30-like HTH" evidence="1">
    <location>
        <begin position="47"/>
        <end position="80"/>
    </location>
</feature>
<dbReference type="Gene3D" id="1.10.10.60">
    <property type="entry name" value="Homeodomain-like"/>
    <property type="match status" value="1"/>
</dbReference>
<geneLocation type="plasmid" evidence="2 3">
    <name>pCASE1</name>
</geneLocation>
<dbReference type="RefSeq" id="WP_025388373.1">
    <property type="nucleotide sequence ID" value="NC_011030.1"/>
</dbReference>
<proteinExistence type="predicted"/>
<dbReference type="SUPFAM" id="SSF46689">
    <property type="entry name" value="Homeodomain-like"/>
    <property type="match status" value="1"/>
</dbReference>
<reference evidence="3" key="1">
    <citation type="submission" date="2013-02" db="EMBL/GenBank/DDBJ databases">
        <title>The complete genome sequence of Corynebacterium casei LMG S-19264 (=DSM 44701).</title>
        <authorList>
            <person name="Ruckert C."/>
            <person name="Albersmeier A."/>
            <person name="Kalinowski J."/>
        </authorList>
    </citation>
    <scope>NUCLEOTIDE SEQUENCE [LARGE SCALE GENOMIC DNA]</scope>
    <source>
        <strain evidence="3">LMG S-19264</strain>
        <plasmid evidence="3">pCASE1</plasmid>
    </source>
</reference>
<dbReference type="Pfam" id="PF13936">
    <property type="entry name" value="HTH_38"/>
    <property type="match status" value="1"/>
</dbReference>
<accession>A0ABM5PTI2</accession>
<dbReference type="InterPro" id="IPR009057">
    <property type="entry name" value="Homeodomain-like_sf"/>
</dbReference>
<dbReference type="Proteomes" id="UP000019226">
    <property type="component" value="Plasmid pCASE1"/>
</dbReference>
<keyword evidence="3" id="KW-1185">Reference proteome</keyword>
<dbReference type="InterPro" id="IPR025246">
    <property type="entry name" value="IS30-like_HTH"/>
</dbReference>
<keyword evidence="2" id="KW-0614">Plasmid</keyword>
<dbReference type="GeneID" id="82878919"/>
<evidence type="ECO:0000313" key="3">
    <source>
        <dbReference type="Proteomes" id="UP000019226"/>
    </source>
</evidence>
<protein>
    <submittedName>
        <fullName evidence="2">Replicase</fullName>
    </submittedName>
</protein>
<gene>
    <name evidence="2" type="ORF">CCASEI_14283</name>
</gene>